<dbReference type="PANTHER" id="PTHR30365:SF14">
    <property type="entry name" value="CYTOCHROME BD MENAQUINOL OXIDASE SUBUNIT I-RELATED"/>
    <property type="match status" value="1"/>
</dbReference>
<dbReference type="PIRSF" id="PIRSF006446">
    <property type="entry name" value="Cyt_quinol_oxidase_1"/>
    <property type="match status" value="1"/>
</dbReference>
<dbReference type="GO" id="GO:0009055">
    <property type="term" value="F:electron transfer activity"/>
    <property type="evidence" value="ECO:0007669"/>
    <property type="project" value="UniProtKB-UniRule"/>
</dbReference>
<evidence type="ECO:0000256" key="1">
    <source>
        <dbReference type="ARBA" id="ARBA00004651"/>
    </source>
</evidence>
<keyword evidence="3 12" id="KW-0813">Transport</keyword>
<dbReference type="GO" id="GO:0005886">
    <property type="term" value="C:plasma membrane"/>
    <property type="evidence" value="ECO:0007669"/>
    <property type="project" value="UniProtKB-SubCell"/>
</dbReference>
<evidence type="ECO:0000313" key="14">
    <source>
        <dbReference type="Proteomes" id="UP000289437"/>
    </source>
</evidence>
<evidence type="ECO:0000256" key="4">
    <source>
        <dbReference type="ARBA" id="ARBA00022475"/>
    </source>
</evidence>
<gene>
    <name evidence="13" type="ORF">GRAN_1431</name>
</gene>
<dbReference type="PANTHER" id="PTHR30365">
    <property type="entry name" value="CYTOCHROME D UBIQUINOL OXIDASE"/>
    <property type="match status" value="1"/>
</dbReference>
<dbReference type="GO" id="GO:0070069">
    <property type="term" value="C:cytochrome complex"/>
    <property type="evidence" value="ECO:0007669"/>
    <property type="project" value="UniProtKB-UniRule"/>
</dbReference>
<dbReference type="EMBL" id="RDSM01000001">
    <property type="protein sequence ID" value="RXH58121.1"/>
    <property type="molecule type" value="Genomic_DNA"/>
</dbReference>
<evidence type="ECO:0000256" key="11">
    <source>
        <dbReference type="ARBA" id="ARBA00023136"/>
    </source>
</evidence>
<sequence length="465" mass="51622">MDTSLSDPALWSRLQFAFTIVYHYLFPQLTMGLAWFLVYWKWRAFKTGDEEYNKAARFWAKIFGLNFAVGVVTGIPMEFQFGTNWRGFARHAGGVIGQTLAMEGMLAFFLESAFIGALIWGEKRLGPRNHFLAAVGVALGSWLSGSFIIVTNAFMQHPVGYSVGPDGSLAIANLRSYLFNPWAFVQFAHNQSAALVTGSFVVAAVGAYYTLRQEHTAQSRLYLKAGTLVGLVASLLVAGPTGDRQAKIVARYQPVTLAAMEGKFVGSSRAAVAVIGQPNVAARRLDNPIEFPDALSFLAYGTFTSYVHGLDEYPQSVWPDNIELLYYAYHLMITLGVAFIALMGFAVLQNLRRRLMSTTWLLWIILLAFPLPYIANTLGWMTAELGRQPWLLYNIFRTNEGYSRVVNNGDATFTLIGFVGLYFVLGLAFLYLTGRELERGPDWQRPQQLADGSALSTVQEGKKLA</sequence>
<dbReference type="GO" id="GO:0020037">
    <property type="term" value="F:heme binding"/>
    <property type="evidence" value="ECO:0007669"/>
    <property type="project" value="TreeGrafter"/>
</dbReference>
<organism evidence="13 14">
    <name type="scientific">Granulicella sibirica</name>
    <dbReference type="NCBI Taxonomy" id="2479048"/>
    <lineage>
        <taxon>Bacteria</taxon>
        <taxon>Pseudomonadati</taxon>
        <taxon>Acidobacteriota</taxon>
        <taxon>Terriglobia</taxon>
        <taxon>Terriglobales</taxon>
        <taxon>Acidobacteriaceae</taxon>
        <taxon>Granulicella</taxon>
    </lineage>
</organism>
<keyword evidence="6 12" id="KW-0812">Transmembrane</keyword>
<keyword evidence="4 12" id="KW-1003">Cell membrane</keyword>
<feature type="transmembrane region" description="Helical" evidence="12">
    <location>
        <begin position="95"/>
        <end position="119"/>
    </location>
</feature>
<feature type="transmembrane region" description="Helical" evidence="12">
    <location>
        <begin position="411"/>
        <end position="432"/>
    </location>
</feature>
<comment type="subcellular location">
    <subcellularLocation>
        <location evidence="1">Cell membrane</location>
        <topology evidence="1">Multi-pass membrane protein</topology>
    </subcellularLocation>
</comment>
<feature type="transmembrane region" description="Helical" evidence="12">
    <location>
        <begin position="131"/>
        <end position="155"/>
    </location>
</feature>
<dbReference type="GO" id="GO:0019646">
    <property type="term" value="P:aerobic electron transport chain"/>
    <property type="evidence" value="ECO:0007669"/>
    <property type="project" value="InterPro"/>
</dbReference>
<feature type="transmembrane region" description="Helical" evidence="12">
    <location>
        <begin position="221"/>
        <end position="239"/>
    </location>
</feature>
<feature type="transmembrane region" description="Helical" evidence="12">
    <location>
        <begin position="360"/>
        <end position="383"/>
    </location>
</feature>
<feature type="transmembrane region" description="Helical" evidence="12">
    <location>
        <begin position="58"/>
        <end position="75"/>
    </location>
</feature>
<evidence type="ECO:0000256" key="8">
    <source>
        <dbReference type="ARBA" id="ARBA00022982"/>
    </source>
</evidence>
<evidence type="ECO:0000256" key="6">
    <source>
        <dbReference type="ARBA" id="ARBA00022692"/>
    </source>
</evidence>
<dbReference type="AlphaFoldDB" id="A0A4Q0T942"/>
<feature type="transmembrane region" description="Helical" evidence="12">
    <location>
        <begin position="192"/>
        <end position="209"/>
    </location>
</feature>
<reference evidence="14" key="2">
    <citation type="submission" date="2019-02" db="EMBL/GenBank/DDBJ databases">
        <title>Granulicella sibirica sp. nov., a psychrotolerant acidobacterium isolated from an organic soil layer in forested tundra, West Siberia.</title>
        <authorList>
            <person name="Oshkin I.Y."/>
            <person name="Kulichevskaya I.S."/>
            <person name="Rijpstra W.I.C."/>
            <person name="Sinninghe Damste J.S."/>
            <person name="Rakitin A.L."/>
            <person name="Ravin N.V."/>
            <person name="Dedysh S.N."/>
        </authorList>
    </citation>
    <scope>NUCLEOTIDE SEQUENCE [LARGE SCALE GENOMIC DNA]</scope>
    <source>
        <strain evidence="14">AF10</strain>
    </source>
</reference>
<accession>A0A4Q0T942</accession>
<dbReference type="OrthoDB" id="9807042at2"/>
<reference evidence="13 14" key="1">
    <citation type="submission" date="2018-11" db="EMBL/GenBank/DDBJ databases">
        <authorList>
            <person name="Mardanov A.V."/>
            <person name="Ravin N.V."/>
            <person name="Dedysh S.N."/>
        </authorList>
    </citation>
    <scope>NUCLEOTIDE SEQUENCE [LARGE SCALE GENOMIC DNA]</scope>
    <source>
        <strain evidence="13 14">AF10</strain>
    </source>
</reference>
<keyword evidence="10 12" id="KW-0408">Iron</keyword>
<evidence type="ECO:0000256" key="12">
    <source>
        <dbReference type="PIRNR" id="PIRNR006446"/>
    </source>
</evidence>
<evidence type="ECO:0000256" key="10">
    <source>
        <dbReference type="ARBA" id="ARBA00023004"/>
    </source>
</evidence>
<comment type="caution">
    <text evidence="13">The sequence shown here is derived from an EMBL/GenBank/DDBJ whole genome shotgun (WGS) entry which is preliminary data.</text>
</comment>
<keyword evidence="7 12" id="KW-0479">Metal-binding</keyword>
<keyword evidence="11 12" id="KW-0472">Membrane</keyword>
<name>A0A4Q0T942_9BACT</name>
<proteinExistence type="inferred from homology"/>
<evidence type="ECO:0000313" key="13">
    <source>
        <dbReference type="EMBL" id="RXH58121.1"/>
    </source>
</evidence>
<keyword evidence="14" id="KW-1185">Reference proteome</keyword>
<comment type="similarity">
    <text evidence="2 12">Belongs to the cytochrome ubiquinol oxidase subunit 1 family.</text>
</comment>
<feature type="transmembrane region" description="Helical" evidence="12">
    <location>
        <begin position="326"/>
        <end position="348"/>
    </location>
</feature>
<dbReference type="Pfam" id="PF01654">
    <property type="entry name" value="Cyt_bd_oxida_I"/>
    <property type="match status" value="1"/>
</dbReference>
<evidence type="ECO:0000256" key="5">
    <source>
        <dbReference type="ARBA" id="ARBA00022617"/>
    </source>
</evidence>
<dbReference type="GO" id="GO:0046872">
    <property type="term" value="F:metal ion binding"/>
    <property type="evidence" value="ECO:0007669"/>
    <property type="project" value="UniProtKB-UniRule"/>
</dbReference>
<feature type="transmembrane region" description="Helical" evidence="12">
    <location>
        <begin position="20"/>
        <end position="38"/>
    </location>
</feature>
<dbReference type="Proteomes" id="UP000289437">
    <property type="component" value="Unassembled WGS sequence"/>
</dbReference>
<evidence type="ECO:0000256" key="2">
    <source>
        <dbReference type="ARBA" id="ARBA00009819"/>
    </source>
</evidence>
<keyword evidence="5 12" id="KW-0349">Heme</keyword>
<protein>
    <submittedName>
        <fullName evidence="13">Cytochrome d ubiquinol oxidase subunit I</fullName>
    </submittedName>
</protein>
<evidence type="ECO:0000256" key="3">
    <source>
        <dbReference type="ARBA" id="ARBA00022448"/>
    </source>
</evidence>
<evidence type="ECO:0000256" key="9">
    <source>
        <dbReference type="ARBA" id="ARBA00022989"/>
    </source>
</evidence>
<dbReference type="RefSeq" id="WP_128912173.1">
    <property type="nucleotide sequence ID" value="NZ_RDSM01000001.1"/>
</dbReference>
<keyword evidence="8 12" id="KW-0249">Electron transport</keyword>
<evidence type="ECO:0000256" key="7">
    <source>
        <dbReference type="ARBA" id="ARBA00022723"/>
    </source>
</evidence>
<dbReference type="GO" id="GO:0016682">
    <property type="term" value="F:oxidoreductase activity, acting on diphenols and related substances as donors, oxygen as acceptor"/>
    <property type="evidence" value="ECO:0007669"/>
    <property type="project" value="TreeGrafter"/>
</dbReference>
<dbReference type="InterPro" id="IPR002585">
    <property type="entry name" value="Cyt-d_ubiquinol_oxidase_su_1"/>
</dbReference>
<keyword evidence="9 12" id="KW-1133">Transmembrane helix</keyword>